<dbReference type="InParanoid" id="A2G9H6"/>
<dbReference type="AlphaFoldDB" id="A2G9H6"/>
<dbReference type="EMBL" id="DS114712">
    <property type="protein sequence ID" value="EAX86194.1"/>
    <property type="molecule type" value="Genomic_DNA"/>
</dbReference>
<keyword evidence="2" id="KW-1185">Reference proteome</keyword>
<evidence type="ECO:0000313" key="1">
    <source>
        <dbReference type="EMBL" id="EAX86194.1"/>
    </source>
</evidence>
<gene>
    <name evidence="1" type="ORF">TVAG_418280</name>
</gene>
<proteinExistence type="predicted"/>
<evidence type="ECO:0000313" key="2">
    <source>
        <dbReference type="Proteomes" id="UP000001542"/>
    </source>
</evidence>
<dbReference type="KEGG" id="tva:4743837"/>
<protein>
    <submittedName>
        <fullName evidence="1">Uncharacterized protein</fullName>
    </submittedName>
</protein>
<dbReference type="Proteomes" id="UP000001542">
    <property type="component" value="Unassembled WGS sequence"/>
</dbReference>
<accession>A2G9H6</accession>
<dbReference type="RefSeq" id="XP_001299124.1">
    <property type="nucleotide sequence ID" value="XM_001299123.1"/>
</dbReference>
<dbReference type="GO" id="GO:0034044">
    <property type="term" value="C:exomer complex"/>
    <property type="evidence" value="ECO:0000318"/>
    <property type="project" value="GO_Central"/>
</dbReference>
<dbReference type="VEuPathDB" id="TrichDB:TVAGG3_0514770"/>
<name>A2G9H6_TRIV3</name>
<sequence length="555" mass="63525">MKPISGLVELPEKGQLQKRINFLSENSAGLGPADLLILTKKSSQGNIITYSYFSGLSFRKESDIKDFVTNLKSRRPHKLLRQLQYELTKVDLCIWNPFSKTDFRIQVDDKKNVTINCYNASNEHIDFNQQLFDEITIASTLRYWIPYDQLYRSIFNLPYTDSYPLNVQTPKLLTNDELTYISDNLNSSADLDFALAAFLLANFNSNDFINTVNVLKTKFPGVIASILRFIPLSSPLADKLYDFLLHSFSKYPDNPLIIKTVIEMASMKKDKQITHQITSVIKNTSWSNPTTCISFAKTYICLKKFEEAKVITNGTFYCREYQEPQNLKFNPELPESPSNSAPRSVPRSIEKEIIESQLDMTSDLIYHVVFELRESYGVMRLKDAKNYPQPKNGIIKDQNYQGNTNLSIESSNNDEDLDNLFDPGVSSFPSVPTIFYRLPFSSYFFDVLEVIDHESDEVSKLKRNGSVSSQQDARRAAVLALKTGDQETLRIALNFFESKKRYRPVHFLIQMAVFARNGGDVPVYKDPKLRWTLAERNALDVIVPISQNLPSLLSR</sequence>
<dbReference type="InterPro" id="IPR011990">
    <property type="entry name" value="TPR-like_helical_dom_sf"/>
</dbReference>
<organism evidence="1 2">
    <name type="scientific">Trichomonas vaginalis (strain ATCC PRA-98 / G3)</name>
    <dbReference type="NCBI Taxonomy" id="412133"/>
    <lineage>
        <taxon>Eukaryota</taxon>
        <taxon>Metamonada</taxon>
        <taxon>Parabasalia</taxon>
        <taxon>Trichomonadida</taxon>
        <taxon>Trichomonadidae</taxon>
        <taxon>Trichomonas</taxon>
    </lineage>
</organism>
<dbReference type="Gene3D" id="1.25.40.10">
    <property type="entry name" value="Tetratricopeptide repeat domain"/>
    <property type="match status" value="1"/>
</dbReference>
<dbReference type="GO" id="GO:0006893">
    <property type="term" value="P:Golgi to plasma membrane transport"/>
    <property type="evidence" value="ECO:0000318"/>
    <property type="project" value="GO_Central"/>
</dbReference>
<dbReference type="InterPro" id="IPR015374">
    <property type="entry name" value="ChAPs"/>
</dbReference>
<reference evidence="1" key="1">
    <citation type="submission" date="2006-10" db="EMBL/GenBank/DDBJ databases">
        <authorList>
            <person name="Amadeo P."/>
            <person name="Zhao Q."/>
            <person name="Wortman J."/>
            <person name="Fraser-Liggett C."/>
            <person name="Carlton J."/>
        </authorList>
    </citation>
    <scope>NUCLEOTIDE SEQUENCE</scope>
    <source>
        <strain evidence="1">G3</strain>
    </source>
</reference>
<dbReference type="PANTHER" id="PTHR31975:SF1">
    <property type="entry name" value="BUD SITE SELECTION PROTEIN 7-RELATED"/>
    <property type="match status" value="1"/>
</dbReference>
<dbReference type="STRING" id="5722.A2G9H6"/>
<reference evidence="1" key="2">
    <citation type="journal article" date="2007" name="Science">
        <title>Draft genome sequence of the sexually transmitted pathogen Trichomonas vaginalis.</title>
        <authorList>
            <person name="Carlton J.M."/>
            <person name="Hirt R.P."/>
            <person name="Silva J.C."/>
            <person name="Delcher A.L."/>
            <person name="Schatz M."/>
            <person name="Zhao Q."/>
            <person name="Wortman J.R."/>
            <person name="Bidwell S.L."/>
            <person name="Alsmark U.C.M."/>
            <person name="Besteiro S."/>
            <person name="Sicheritz-Ponten T."/>
            <person name="Noel C.J."/>
            <person name="Dacks J.B."/>
            <person name="Foster P.G."/>
            <person name="Simillion C."/>
            <person name="Van de Peer Y."/>
            <person name="Miranda-Saavedra D."/>
            <person name="Barton G.J."/>
            <person name="Westrop G.D."/>
            <person name="Mueller S."/>
            <person name="Dessi D."/>
            <person name="Fiori P.L."/>
            <person name="Ren Q."/>
            <person name="Paulsen I."/>
            <person name="Zhang H."/>
            <person name="Bastida-Corcuera F.D."/>
            <person name="Simoes-Barbosa A."/>
            <person name="Brown M.T."/>
            <person name="Hayes R.D."/>
            <person name="Mukherjee M."/>
            <person name="Okumura C.Y."/>
            <person name="Schneider R."/>
            <person name="Smith A.J."/>
            <person name="Vanacova S."/>
            <person name="Villalvazo M."/>
            <person name="Haas B.J."/>
            <person name="Pertea M."/>
            <person name="Feldblyum T.V."/>
            <person name="Utterback T.R."/>
            <person name="Shu C.L."/>
            <person name="Osoegawa K."/>
            <person name="de Jong P.J."/>
            <person name="Hrdy I."/>
            <person name="Horvathova L."/>
            <person name="Zubacova Z."/>
            <person name="Dolezal P."/>
            <person name="Malik S.B."/>
            <person name="Logsdon J.M. Jr."/>
            <person name="Henze K."/>
            <person name="Gupta A."/>
            <person name="Wang C.C."/>
            <person name="Dunne R.L."/>
            <person name="Upcroft J.A."/>
            <person name="Upcroft P."/>
            <person name="White O."/>
            <person name="Salzberg S.L."/>
            <person name="Tang P."/>
            <person name="Chiu C.-H."/>
            <person name="Lee Y.-S."/>
            <person name="Embley T.M."/>
            <person name="Coombs G.H."/>
            <person name="Mottram J.C."/>
            <person name="Tachezy J."/>
            <person name="Fraser-Liggett C.M."/>
            <person name="Johnson P.J."/>
        </authorList>
    </citation>
    <scope>NUCLEOTIDE SEQUENCE [LARGE SCALE GENOMIC DNA]</scope>
    <source>
        <strain evidence="1">G3</strain>
    </source>
</reference>
<dbReference type="PANTHER" id="PTHR31975">
    <property type="entry name" value="BUD SITE SELECTION PROTEIN 7-RELATED"/>
    <property type="match status" value="1"/>
</dbReference>
<dbReference type="VEuPathDB" id="TrichDB:TVAG_418280"/>
<dbReference type="OrthoDB" id="10537227at2759"/>